<reference evidence="5 6" key="1">
    <citation type="journal article" date="2022" name="Cell">
        <title>Repeat-based holocentromeres influence genome architecture and karyotype evolution.</title>
        <authorList>
            <person name="Hofstatter P.G."/>
            <person name="Thangavel G."/>
            <person name="Lux T."/>
            <person name="Neumann P."/>
            <person name="Vondrak T."/>
            <person name="Novak P."/>
            <person name="Zhang M."/>
            <person name="Costa L."/>
            <person name="Castellani M."/>
            <person name="Scott A."/>
            <person name="Toegelov H."/>
            <person name="Fuchs J."/>
            <person name="Mata-Sucre Y."/>
            <person name="Dias Y."/>
            <person name="Vanzela A.L.L."/>
            <person name="Huettel B."/>
            <person name="Almeida C.C.S."/>
            <person name="Simkova H."/>
            <person name="Souza G."/>
            <person name="Pedrosa-Harand A."/>
            <person name="Macas J."/>
            <person name="Mayer K.F.X."/>
            <person name="Houben A."/>
            <person name="Marques A."/>
        </authorList>
    </citation>
    <scope>NUCLEOTIDE SEQUENCE [LARGE SCALE GENOMIC DNA]</scope>
    <source>
        <strain evidence="5">RhyTen1mFocal</strain>
    </source>
</reference>
<dbReference type="InterPro" id="IPR058922">
    <property type="entry name" value="WHD_DRP"/>
</dbReference>
<dbReference type="AlphaFoldDB" id="A0AAD6A016"/>
<sequence length="484" mass="56060">MSWRVDGSKCIDTITTSYEYLPLAEKLCFLYFAAFPEDHEIKAEVLLRIWVAERLIPHEDTRTLEETAERFLEDLVQRSMVQVERLPDGSIDICRVHDTLRDLAIQKAKDMNFLMVCSSTDDWESCSKARRVAIHCSSHDNGPKRNCASPNVRSLLFFADSSKLDCSQYRVLRVLLNMRGKLTLQSFRGSSHLRYLGLDGSDIRGKETEFGIWITGMKYLETLDLTTSMHGDLSKWIWKVKTLRHVMLGTGLETQGPPTTVDLRNVQTLRCVSWNRSWETSDFPNIPKARELVIRIDNLTPEREVANLLCRLKYLLVLELIGPINLSKIANGVCVFNDYLKFLIIQSKHRLPLVLCDDMLPRHLMQLNLEGYKFESDPMPVLEKLESLKALSLCGCGFLENSENAVRGIRCSSGGFKQLEVLEFERLPWEVWEFEMGAMPMLRRLKVRRCYRLRMPPVLNYLPRLQDVDWEYNLMGSMLLQHWS</sequence>
<protein>
    <submittedName>
        <fullName evidence="5">Uncharacterized protein</fullName>
    </submittedName>
</protein>
<evidence type="ECO:0000259" key="3">
    <source>
        <dbReference type="Pfam" id="PF23559"/>
    </source>
</evidence>
<evidence type="ECO:0000313" key="6">
    <source>
        <dbReference type="Proteomes" id="UP001210211"/>
    </source>
</evidence>
<comment type="caution">
    <text evidence="5">The sequence shown here is derived from an EMBL/GenBank/DDBJ whole genome shotgun (WGS) entry which is preliminary data.</text>
</comment>
<name>A0AAD6A016_9POAL</name>
<dbReference type="Gene3D" id="1.10.10.10">
    <property type="entry name" value="Winged helix-like DNA-binding domain superfamily/Winged helix DNA-binding domain"/>
    <property type="match status" value="1"/>
</dbReference>
<dbReference type="SUPFAM" id="SSF52058">
    <property type="entry name" value="L domain-like"/>
    <property type="match status" value="1"/>
</dbReference>
<dbReference type="PANTHER" id="PTHR23155:SF1185">
    <property type="entry name" value="DISEASE RESISTANCE RPP8-LIKE PROTEIN 3-RELATED"/>
    <property type="match status" value="1"/>
</dbReference>
<dbReference type="PANTHER" id="PTHR23155">
    <property type="entry name" value="DISEASE RESISTANCE PROTEIN RP"/>
    <property type="match status" value="1"/>
</dbReference>
<dbReference type="Pfam" id="PF23559">
    <property type="entry name" value="WHD_DRP"/>
    <property type="match status" value="1"/>
</dbReference>
<dbReference type="Pfam" id="PF23598">
    <property type="entry name" value="LRR_14"/>
    <property type="match status" value="1"/>
</dbReference>
<dbReference type="GO" id="GO:0009626">
    <property type="term" value="P:plant-type hypersensitive response"/>
    <property type="evidence" value="ECO:0007669"/>
    <property type="project" value="UniProtKB-ARBA"/>
</dbReference>
<dbReference type="GO" id="GO:0042742">
    <property type="term" value="P:defense response to bacterium"/>
    <property type="evidence" value="ECO:0007669"/>
    <property type="project" value="UniProtKB-ARBA"/>
</dbReference>
<dbReference type="InterPro" id="IPR044974">
    <property type="entry name" value="Disease_R_plants"/>
</dbReference>
<dbReference type="Gene3D" id="3.80.10.10">
    <property type="entry name" value="Ribonuclease Inhibitor"/>
    <property type="match status" value="1"/>
</dbReference>
<dbReference type="InterPro" id="IPR055414">
    <property type="entry name" value="LRR_R13L4/SHOC2-like"/>
</dbReference>
<keyword evidence="2" id="KW-0611">Plant defense</keyword>
<evidence type="ECO:0000259" key="4">
    <source>
        <dbReference type="Pfam" id="PF23598"/>
    </source>
</evidence>
<organism evidence="5 6">
    <name type="scientific">Rhynchospora tenuis</name>
    <dbReference type="NCBI Taxonomy" id="198213"/>
    <lineage>
        <taxon>Eukaryota</taxon>
        <taxon>Viridiplantae</taxon>
        <taxon>Streptophyta</taxon>
        <taxon>Embryophyta</taxon>
        <taxon>Tracheophyta</taxon>
        <taxon>Spermatophyta</taxon>
        <taxon>Magnoliopsida</taxon>
        <taxon>Liliopsida</taxon>
        <taxon>Poales</taxon>
        <taxon>Cyperaceae</taxon>
        <taxon>Cyperoideae</taxon>
        <taxon>Rhynchosporeae</taxon>
        <taxon>Rhynchospora</taxon>
    </lineage>
</organism>
<dbReference type="InterPro" id="IPR032675">
    <property type="entry name" value="LRR_dom_sf"/>
</dbReference>
<dbReference type="InterPro" id="IPR036388">
    <property type="entry name" value="WH-like_DNA-bd_sf"/>
</dbReference>
<feature type="domain" description="Disease resistance R13L4/SHOC-2-like LRR" evidence="4">
    <location>
        <begin position="152"/>
        <end position="473"/>
    </location>
</feature>
<gene>
    <name evidence="5" type="ORF">LUZ61_010872</name>
</gene>
<evidence type="ECO:0000313" key="5">
    <source>
        <dbReference type="EMBL" id="KAJ3707167.1"/>
    </source>
</evidence>
<keyword evidence="1" id="KW-0677">Repeat</keyword>
<evidence type="ECO:0000256" key="1">
    <source>
        <dbReference type="ARBA" id="ARBA00022737"/>
    </source>
</evidence>
<dbReference type="EMBL" id="JAMRDG010000001">
    <property type="protein sequence ID" value="KAJ3707167.1"/>
    <property type="molecule type" value="Genomic_DNA"/>
</dbReference>
<evidence type="ECO:0000256" key="2">
    <source>
        <dbReference type="ARBA" id="ARBA00022821"/>
    </source>
</evidence>
<feature type="domain" description="Disease resistance protein winged helix" evidence="3">
    <location>
        <begin position="35"/>
        <end position="104"/>
    </location>
</feature>
<proteinExistence type="predicted"/>
<keyword evidence="6" id="KW-1185">Reference proteome</keyword>
<dbReference type="GO" id="GO:0002758">
    <property type="term" value="P:innate immune response-activating signaling pathway"/>
    <property type="evidence" value="ECO:0007669"/>
    <property type="project" value="UniProtKB-ARBA"/>
</dbReference>
<dbReference type="Proteomes" id="UP001210211">
    <property type="component" value="Unassembled WGS sequence"/>
</dbReference>
<dbReference type="FunFam" id="1.10.10.10:FF:000322">
    <property type="entry name" value="Probable disease resistance protein At1g63360"/>
    <property type="match status" value="1"/>
</dbReference>
<accession>A0AAD6A016</accession>